<reference evidence="1" key="2">
    <citation type="submission" date="2025-09" db="UniProtKB">
        <authorList>
            <consortium name="Ensembl"/>
        </authorList>
    </citation>
    <scope>IDENTIFICATION</scope>
</reference>
<dbReference type="OMA" id="NKVDPQQ"/>
<dbReference type="RefSeq" id="XP_044289710.1">
    <property type="nucleotide sequence ID" value="XM_044433775.1"/>
</dbReference>
<dbReference type="PANTHER" id="PTHR21521:SF0">
    <property type="entry name" value="AMUN, ISOFORM A"/>
    <property type="match status" value="1"/>
</dbReference>
<dbReference type="OrthoDB" id="8249012at2759"/>
<evidence type="ECO:0000313" key="2">
    <source>
        <dbReference type="Proteomes" id="UP000694545"/>
    </source>
</evidence>
<keyword evidence="2" id="KW-1185">Reference proteome</keyword>
<accession>A0A8D2L4K2</accession>
<dbReference type="GO" id="GO:0006281">
    <property type="term" value="P:DNA repair"/>
    <property type="evidence" value="ECO:0007669"/>
    <property type="project" value="InterPro"/>
</dbReference>
<name>A0A8D2L4K2_VARKO</name>
<dbReference type="PANTHER" id="PTHR21521">
    <property type="entry name" value="AMUN, ISOFORM A"/>
    <property type="match status" value="1"/>
</dbReference>
<dbReference type="GeneID" id="123025224"/>
<dbReference type="Proteomes" id="UP000694545">
    <property type="component" value="Unplaced"/>
</dbReference>
<gene>
    <name evidence="1" type="primary">LOC123025224</name>
</gene>
<reference evidence="1" key="1">
    <citation type="submission" date="2025-08" db="UniProtKB">
        <authorList>
            <consortium name="Ensembl"/>
        </authorList>
    </citation>
    <scope>IDENTIFICATION</scope>
</reference>
<dbReference type="Ensembl" id="ENSVKKT00000017009.1">
    <property type="protein sequence ID" value="ENSVKKP00000016596.1"/>
    <property type="gene ID" value="ENSVKKG00000011343.1"/>
</dbReference>
<dbReference type="AlphaFoldDB" id="A0A8D2L4K2"/>
<evidence type="ECO:0000313" key="1">
    <source>
        <dbReference type="Ensembl" id="ENSVKKP00000016596.1"/>
    </source>
</evidence>
<proteinExistence type="predicted"/>
<dbReference type="InterPro" id="IPR011257">
    <property type="entry name" value="DNA_glycosylase"/>
</dbReference>
<protein>
    <submittedName>
        <fullName evidence="1">Uncharacterized protein</fullName>
    </submittedName>
</protein>
<sequence>MVPKGGLYTCDDPARWRAVLNVYQEVVAAKGSKQKNLIALDNWYQEELPKSIMGREIKHLTKQELIKLMEWKLSRGKFRPRLQQLVATNAEEVVEQCTKKGFQLLPDVAAAISELSRLKGVGPATASAILAAGAPDVVPFMADEAVASISGLAPIQYTLKHYMHYLDQIQSRVKKLNKADPVKTWTPHHVEMCLWAWSVAEKLQLSLVQTSGMEKEEASCCAETDMPSKRRKTE</sequence>
<dbReference type="GO" id="GO:0003824">
    <property type="term" value="F:catalytic activity"/>
    <property type="evidence" value="ECO:0007669"/>
    <property type="project" value="InterPro"/>
</dbReference>
<organism evidence="1 2">
    <name type="scientific">Varanus komodoensis</name>
    <name type="common">Komodo dragon</name>
    <dbReference type="NCBI Taxonomy" id="61221"/>
    <lineage>
        <taxon>Eukaryota</taxon>
        <taxon>Metazoa</taxon>
        <taxon>Chordata</taxon>
        <taxon>Craniata</taxon>
        <taxon>Vertebrata</taxon>
        <taxon>Euteleostomi</taxon>
        <taxon>Lepidosauria</taxon>
        <taxon>Squamata</taxon>
        <taxon>Bifurcata</taxon>
        <taxon>Unidentata</taxon>
        <taxon>Episquamata</taxon>
        <taxon>Toxicofera</taxon>
        <taxon>Anguimorpha</taxon>
        <taxon>Paleoanguimorpha</taxon>
        <taxon>Varanoidea</taxon>
        <taxon>Varanidae</taxon>
        <taxon>Varanus</taxon>
    </lineage>
</organism>
<dbReference type="SUPFAM" id="SSF48150">
    <property type="entry name" value="DNA-glycosylase"/>
    <property type="match status" value="1"/>
</dbReference>
<dbReference type="KEGG" id="vko:123025224"/>